<dbReference type="AlphaFoldDB" id="A0A075ARM2"/>
<evidence type="ECO:0000256" key="3">
    <source>
        <dbReference type="ARBA" id="ARBA00018596"/>
    </source>
</evidence>
<comment type="similarity">
    <text evidence="2">Belongs to the DNA polymerase alpha subunit B family.</text>
</comment>
<dbReference type="Gene3D" id="3.60.21.60">
    <property type="match status" value="1"/>
</dbReference>
<dbReference type="PANTHER" id="PTHR23061:SF12">
    <property type="entry name" value="DNA POLYMERASE ALPHA SUBUNIT B"/>
    <property type="match status" value="1"/>
</dbReference>
<sequence>MTVSNLLERIRNEVHLKVEDESTLPSLCNIFKFGSSSGQSAIEFFGLTDDDFINKLDAFSIKVNATIFSEDLLKQFREQLIKEKHAATKTTPAKAGLLNRKTLAEKDALNLNADCIFEKKYVEIKKIQNIPNYRFMSMKEDDVADEKNQISEYSELNIVSDDEITVVGMLCSDFDSKLNEKTLFLETSREFGGMRVQIDIKNIKESMMLFPGQAITVFQGVSNELPMVPFSSSFSALVACGPFTFDKDLHFEWLYSVLSSVKQHPVHFCILMGPFVNIEHPSIFSGRFQGSLNENFENILNEIQSLNLDMKIILVPSTLDAVNNPIFPQPPFSTDVNSYLRFQKKFDTVSNPSMIQVESVNIALCSADSLFHLNKNCFRKGIKNNIEAL</sequence>
<gene>
    <name evidence="8" type="ORF">O9G_001068</name>
</gene>
<dbReference type="Proteomes" id="UP000030755">
    <property type="component" value="Unassembled WGS sequence"/>
</dbReference>
<dbReference type="OrthoDB" id="336885at2759"/>
<evidence type="ECO:0000313" key="8">
    <source>
        <dbReference type="EMBL" id="EPZ31157.1"/>
    </source>
</evidence>
<dbReference type="Pfam" id="PF22062">
    <property type="entry name" value="OB_DPOA2"/>
    <property type="match status" value="1"/>
</dbReference>
<feature type="domain" description="DNA polymerase alpha/delta/epsilon subunit B" evidence="6">
    <location>
        <begin position="237"/>
        <end position="381"/>
    </location>
</feature>
<evidence type="ECO:0000259" key="6">
    <source>
        <dbReference type="Pfam" id="PF04042"/>
    </source>
</evidence>
<feature type="domain" description="DNA polymerase alpha subunit B OB" evidence="7">
    <location>
        <begin position="150"/>
        <end position="217"/>
    </location>
</feature>
<reference evidence="8 9" key="1">
    <citation type="journal article" date="2013" name="Curr. Biol.">
        <title>Shared signatures of parasitism and phylogenomics unite Cryptomycota and microsporidia.</title>
        <authorList>
            <person name="James T.Y."/>
            <person name="Pelin A."/>
            <person name="Bonen L."/>
            <person name="Ahrendt S."/>
            <person name="Sain D."/>
            <person name="Corradi N."/>
            <person name="Stajich J.E."/>
        </authorList>
    </citation>
    <scope>NUCLEOTIDE SEQUENCE [LARGE SCALE GENOMIC DNA]</scope>
    <source>
        <strain evidence="8 9">CSF55</strain>
    </source>
</reference>
<name>A0A075ARM2_ROZAC</name>
<keyword evidence="4" id="KW-0235">DNA replication</keyword>
<evidence type="ECO:0000256" key="5">
    <source>
        <dbReference type="ARBA" id="ARBA00023242"/>
    </source>
</evidence>
<dbReference type="GO" id="GO:0003677">
    <property type="term" value="F:DNA binding"/>
    <property type="evidence" value="ECO:0007669"/>
    <property type="project" value="InterPro"/>
</dbReference>
<dbReference type="Pfam" id="PF04042">
    <property type="entry name" value="DNA_pol_E_B"/>
    <property type="match status" value="1"/>
</dbReference>
<evidence type="ECO:0000256" key="4">
    <source>
        <dbReference type="ARBA" id="ARBA00022705"/>
    </source>
</evidence>
<dbReference type="InterPro" id="IPR007185">
    <property type="entry name" value="DNA_pol_a/d/e_bsu"/>
</dbReference>
<dbReference type="PANTHER" id="PTHR23061">
    <property type="entry name" value="DNA POLYMERASE 2 ALPHA 70 KDA SUBUNIT"/>
    <property type="match status" value="1"/>
</dbReference>
<comment type="subcellular location">
    <subcellularLocation>
        <location evidence="1">Nucleus</location>
    </subcellularLocation>
</comment>
<dbReference type="HOGENOM" id="CLU_710097_0_0_1"/>
<proteinExistence type="inferred from homology"/>
<organism evidence="8 9">
    <name type="scientific">Rozella allomycis (strain CSF55)</name>
    <dbReference type="NCBI Taxonomy" id="988480"/>
    <lineage>
        <taxon>Eukaryota</taxon>
        <taxon>Fungi</taxon>
        <taxon>Fungi incertae sedis</taxon>
        <taxon>Cryptomycota</taxon>
        <taxon>Cryptomycota incertae sedis</taxon>
        <taxon>Rozella</taxon>
    </lineage>
</organism>
<accession>A0A075ARM2</accession>
<evidence type="ECO:0000313" key="9">
    <source>
        <dbReference type="Proteomes" id="UP000030755"/>
    </source>
</evidence>
<keyword evidence="5" id="KW-0539">Nucleus</keyword>
<dbReference type="InterPro" id="IPR016722">
    <property type="entry name" value="DNA_pol_alpha_bsu"/>
</dbReference>
<dbReference type="GO" id="GO:0006270">
    <property type="term" value="P:DNA replication initiation"/>
    <property type="evidence" value="ECO:0007669"/>
    <property type="project" value="TreeGrafter"/>
</dbReference>
<evidence type="ECO:0000256" key="2">
    <source>
        <dbReference type="ARBA" id="ARBA00007299"/>
    </source>
</evidence>
<evidence type="ECO:0000256" key="1">
    <source>
        <dbReference type="ARBA" id="ARBA00004123"/>
    </source>
</evidence>
<dbReference type="STRING" id="988480.A0A075ARM2"/>
<evidence type="ECO:0000259" key="7">
    <source>
        <dbReference type="Pfam" id="PF22062"/>
    </source>
</evidence>
<dbReference type="InterPro" id="IPR054300">
    <property type="entry name" value="OB_DPOA2"/>
</dbReference>
<dbReference type="EMBL" id="KE561300">
    <property type="protein sequence ID" value="EPZ31157.1"/>
    <property type="molecule type" value="Genomic_DNA"/>
</dbReference>
<dbReference type="GO" id="GO:0005658">
    <property type="term" value="C:alpha DNA polymerase:primase complex"/>
    <property type="evidence" value="ECO:0007669"/>
    <property type="project" value="TreeGrafter"/>
</dbReference>
<protein>
    <recommendedName>
        <fullName evidence="3">DNA polymerase alpha subunit B</fullName>
    </recommendedName>
</protein>
<keyword evidence="9" id="KW-1185">Reference proteome</keyword>